<evidence type="ECO:0000256" key="1">
    <source>
        <dbReference type="SAM" id="Phobius"/>
    </source>
</evidence>
<protein>
    <submittedName>
        <fullName evidence="2">Uncharacterized protein</fullName>
    </submittedName>
</protein>
<gene>
    <name evidence="2" type="ORF">SDC9_53740</name>
</gene>
<dbReference type="EMBL" id="VSSQ01001335">
    <property type="protein sequence ID" value="MPM07434.1"/>
    <property type="molecule type" value="Genomic_DNA"/>
</dbReference>
<reference evidence="2" key="1">
    <citation type="submission" date="2019-08" db="EMBL/GenBank/DDBJ databases">
        <authorList>
            <person name="Kucharzyk K."/>
            <person name="Murdoch R.W."/>
            <person name="Higgins S."/>
            <person name="Loffler F."/>
        </authorList>
    </citation>
    <scope>NUCLEOTIDE SEQUENCE</scope>
</reference>
<keyword evidence="1" id="KW-0812">Transmembrane</keyword>
<comment type="caution">
    <text evidence="2">The sequence shown here is derived from an EMBL/GenBank/DDBJ whole genome shotgun (WGS) entry which is preliminary data.</text>
</comment>
<keyword evidence="1" id="KW-0472">Membrane</keyword>
<feature type="transmembrane region" description="Helical" evidence="1">
    <location>
        <begin position="47"/>
        <end position="69"/>
    </location>
</feature>
<proteinExistence type="predicted"/>
<keyword evidence="1" id="KW-1133">Transmembrane helix</keyword>
<name>A0A644WZS7_9ZZZZ</name>
<evidence type="ECO:0000313" key="2">
    <source>
        <dbReference type="EMBL" id="MPM07434.1"/>
    </source>
</evidence>
<sequence length="83" mass="9344">MRVAKAHNPNYKQMNMLLLLLSQKPEIGLLSSICVTLVSIIQNLTIWLQLLGILLGVGVAVLTIIAKLLEIKKLRKQNEKNRK</sequence>
<feature type="transmembrane region" description="Helical" evidence="1">
    <location>
        <begin position="21"/>
        <end position="41"/>
    </location>
</feature>
<dbReference type="AlphaFoldDB" id="A0A644WZS7"/>
<organism evidence="2">
    <name type="scientific">bioreactor metagenome</name>
    <dbReference type="NCBI Taxonomy" id="1076179"/>
    <lineage>
        <taxon>unclassified sequences</taxon>
        <taxon>metagenomes</taxon>
        <taxon>ecological metagenomes</taxon>
    </lineage>
</organism>
<accession>A0A644WZS7</accession>